<reference evidence="2" key="1">
    <citation type="submission" date="2014-08" db="EMBL/GenBank/DDBJ databases">
        <authorList>
            <person name="Sharma Rahul"/>
            <person name="Thines Marco"/>
        </authorList>
    </citation>
    <scope>NUCLEOTIDE SEQUENCE</scope>
</reference>
<proteinExistence type="predicted"/>
<evidence type="ECO:0000256" key="1">
    <source>
        <dbReference type="SAM" id="Phobius"/>
    </source>
</evidence>
<sequence length="267" mass="29266">MLSQVLPTIVSSIIRSFQSLSSPDSRLLPSNPALSLSVDSHSQLLPQFASFHLVPFFNLVLTVVVFLYLIDEQTHADISRCVDTLTGNKYNCSVDIERDPSYVTNEKGLPVYMTPSNASSTARMSDKEQAVLTGLVAGCLLSMMFHSDSVLDVFASTIHIHSEHFRMVFLRSAVLYFAFTVMSAFLFTALVMTSLSSIRSTYLPPLLFLLCPILLSSTITNRFLLACTTFDLTSSPHLALLIGEPIVLISVLSWMAFGPGGTSVRLA</sequence>
<feature type="transmembrane region" description="Helical" evidence="1">
    <location>
        <begin position="173"/>
        <end position="194"/>
    </location>
</feature>
<keyword evidence="1" id="KW-0812">Transmembrane</keyword>
<accession>A0A0F7SE68</accession>
<protein>
    <submittedName>
        <fullName evidence="2">Uncharacterized protein</fullName>
    </submittedName>
</protein>
<dbReference type="AlphaFoldDB" id="A0A0F7SE68"/>
<evidence type="ECO:0000313" key="2">
    <source>
        <dbReference type="EMBL" id="CDZ96306.1"/>
    </source>
</evidence>
<feature type="transmembrane region" description="Helical" evidence="1">
    <location>
        <begin position="45"/>
        <end position="70"/>
    </location>
</feature>
<dbReference type="EMBL" id="LN483116">
    <property type="protein sequence ID" value="CDZ96306.1"/>
    <property type="molecule type" value="Genomic_DNA"/>
</dbReference>
<feature type="transmembrane region" description="Helical" evidence="1">
    <location>
        <begin position="237"/>
        <end position="257"/>
    </location>
</feature>
<keyword evidence="1" id="KW-0472">Membrane</keyword>
<organism evidence="2">
    <name type="scientific">Phaffia rhodozyma</name>
    <name type="common">Yeast</name>
    <name type="synonym">Xanthophyllomyces dendrorhous</name>
    <dbReference type="NCBI Taxonomy" id="264483"/>
    <lineage>
        <taxon>Eukaryota</taxon>
        <taxon>Fungi</taxon>
        <taxon>Dikarya</taxon>
        <taxon>Basidiomycota</taxon>
        <taxon>Agaricomycotina</taxon>
        <taxon>Tremellomycetes</taxon>
        <taxon>Cystofilobasidiales</taxon>
        <taxon>Mrakiaceae</taxon>
        <taxon>Phaffia</taxon>
    </lineage>
</organism>
<keyword evidence="1" id="KW-1133">Transmembrane helix</keyword>
<name>A0A0F7SE68_PHARH</name>
<feature type="transmembrane region" description="Helical" evidence="1">
    <location>
        <begin position="206"/>
        <end position="225"/>
    </location>
</feature>